<dbReference type="SUPFAM" id="SSF47598">
    <property type="entry name" value="Ribbon-helix-helix"/>
    <property type="match status" value="1"/>
</dbReference>
<organism evidence="1 2">
    <name type="scientific">Candidatus Akkermansia intestinigallinarum</name>
    <dbReference type="NCBI Taxonomy" id="2838431"/>
    <lineage>
        <taxon>Bacteria</taxon>
        <taxon>Pseudomonadati</taxon>
        <taxon>Verrucomicrobiota</taxon>
        <taxon>Verrucomicrobiia</taxon>
        <taxon>Verrucomicrobiales</taxon>
        <taxon>Akkermansiaceae</taxon>
        <taxon>Akkermansia</taxon>
    </lineage>
</organism>
<dbReference type="Proteomes" id="UP000823964">
    <property type="component" value="Unassembled WGS sequence"/>
</dbReference>
<evidence type="ECO:0000313" key="2">
    <source>
        <dbReference type="Proteomes" id="UP000823964"/>
    </source>
</evidence>
<accession>A0A9D2AHW3</accession>
<reference evidence="1" key="1">
    <citation type="journal article" date="2021" name="PeerJ">
        <title>Extensive microbial diversity within the chicken gut microbiome revealed by metagenomics and culture.</title>
        <authorList>
            <person name="Gilroy R."/>
            <person name="Ravi A."/>
            <person name="Getino M."/>
            <person name="Pursley I."/>
            <person name="Horton D.L."/>
            <person name="Alikhan N.F."/>
            <person name="Baker D."/>
            <person name="Gharbi K."/>
            <person name="Hall N."/>
            <person name="Watson M."/>
            <person name="Adriaenssens E.M."/>
            <person name="Foster-Nyarko E."/>
            <person name="Jarju S."/>
            <person name="Secka A."/>
            <person name="Antonio M."/>
            <person name="Oren A."/>
            <person name="Chaudhuri R.R."/>
            <person name="La Ragione R."/>
            <person name="Hildebrand F."/>
            <person name="Pallen M.J."/>
        </authorList>
    </citation>
    <scope>NUCLEOTIDE SEQUENCE</scope>
    <source>
        <strain evidence="1">14975</strain>
    </source>
</reference>
<dbReference type="EMBL" id="DXFQ01000070">
    <property type="protein sequence ID" value="HIX19793.1"/>
    <property type="molecule type" value="Genomic_DNA"/>
</dbReference>
<dbReference type="AlphaFoldDB" id="A0A9D2AHW3"/>
<name>A0A9D2AHW3_9BACT</name>
<proteinExistence type="predicted"/>
<dbReference type="InterPro" id="IPR010985">
    <property type="entry name" value="Ribbon_hlx_hlx"/>
</dbReference>
<dbReference type="GO" id="GO:0006355">
    <property type="term" value="P:regulation of DNA-templated transcription"/>
    <property type="evidence" value="ECO:0007669"/>
    <property type="project" value="InterPro"/>
</dbReference>
<comment type="caution">
    <text evidence="1">The sequence shown here is derived from an EMBL/GenBank/DDBJ whole genome shotgun (WGS) entry which is preliminary data.</text>
</comment>
<protein>
    <submittedName>
        <fullName evidence="1">Ribbon-helix-helix domain-containing protein</fullName>
    </submittedName>
</protein>
<evidence type="ECO:0000313" key="1">
    <source>
        <dbReference type="EMBL" id="HIX19793.1"/>
    </source>
</evidence>
<gene>
    <name evidence="1" type="ORF">H9862_04225</name>
</gene>
<reference evidence="1" key="2">
    <citation type="submission" date="2021-04" db="EMBL/GenBank/DDBJ databases">
        <authorList>
            <person name="Gilroy R."/>
        </authorList>
    </citation>
    <scope>NUCLEOTIDE SEQUENCE</scope>
    <source>
        <strain evidence="1">14975</strain>
    </source>
</reference>
<sequence>MRYKIVTFRCPTPLATRLDRLAESVGRTRNALVIEMIRVFVQQVRRRRGRVLPRYKVADLRRCPCCPEWLGIRDSSPDGAEDA</sequence>